<protein>
    <recommendedName>
        <fullName evidence="1">CobQ/CobB/MinD/ParA nucleotide binding domain-containing protein</fullName>
    </recommendedName>
</protein>
<comment type="caution">
    <text evidence="2">The sequence shown here is derived from an EMBL/GenBank/DDBJ whole genome shotgun (WGS) entry which is preliminary data.</text>
</comment>
<feature type="domain" description="CobQ/CobB/MinD/ParA nucleotide binding" evidence="1">
    <location>
        <begin position="6"/>
        <end position="109"/>
    </location>
</feature>
<proteinExistence type="predicted"/>
<dbReference type="SUPFAM" id="SSF52540">
    <property type="entry name" value="P-loop containing nucleoside triphosphate hydrolases"/>
    <property type="match status" value="1"/>
</dbReference>
<dbReference type="Gene3D" id="3.40.50.300">
    <property type="entry name" value="P-loop containing nucleotide triphosphate hydrolases"/>
    <property type="match status" value="1"/>
</dbReference>
<dbReference type="PANTHER" id="PTHR13696">
    <property type="entry name" value="P-LOOP CONTAINING NUCLEOSIDE TRIPHOSPHATE HYDROLASE"/>
    <property type="match status" value="1"/>
</dbReference>
<evidence type="ECO:0000313" key="2">
    <source>
        <dbReference type="EMBL" id="KGA19933.1"/>
    </source>
</evidence>
<dbReference type="InterPro" id="IPR002586">
    <property type="entry name" value="CobQ/CobB/MinD/ParA_Nub-bd_dom"/>
</dbReference>
<accession>A0A094SN08</accession>
<evidence type="ECO:0000259" key="1">
    <source>
        <dbReference type="Pfam" id="PF01656"/>
    </source>
</evidence>
<organism evidence="2">
    <name type="scientific">freshwater metagenome</name>
    <dbReference type="NCBI Taxonomy" id="449393"/>
    <lineage>
        <taxon>unclassified sequences</taxon>
        <taxon>metagenomes</taxon>
        <taxon>ecological metagenomes</taxon>
    </lineage>
</organism>
<dbReference type="InterPro" id="IPR050678">
    <property type="entry name" value="DNA_Partitioning_ATPase"/>
</dbReference>
<dbReference type="Pfam" id="PF01656">
    <property type="entry name" value="CbiA"/>
    <property type="match status" value="1"/>
</dbReference>
<dbReference type="CDD" id="cd02042">
    <property type="entry name" value="ParAB_family"/>
    <property type="match status" value="1"/>
</dbReference>
<name>A0A094SN08_9ZZZZ</name>
<dbReference type="PANTHER" id="PTHR13696:SF99">
    <property type="entry name" value="COBYRINIC ACID AC-DIAMIDE SYNTHASE"/>
    <property type="match status" value="1"/>
</dbReference>
<sequence length="209" mass="22520">MSTPIVAIANFAGGVGKSTLAHALAVACAEYGKKSLLIDLDKNGALTFKLGLERSRENIVTCPERFDFRPYTANGSLAELIAAIPEKFDLVIVDTPAYFSTEVDEIFQAAKLILLPVRESLHSLRGALSVMKVTSAPCKALPLFAVGSSELANVITAELELLDGEIFIAPEVIDAELQTVSVLTNAKNSQVSQQYRDAAYSLLEELDIF</sequence>
<dbReference type="EMBL" id="JNSK01000007">
    <property type="protein sequence ID" value="KGA19933.1"/>
    <property type="molecule type" value="Genomic_DNA"/>
</dbReference>
<gene>
    <name evidence="2" type="ORF">GM50_3645</name>
</gene>
<reference evidence="2" key="1">
    <citation type="submission" date="2014-05" db="EMBL/GenBank/DDBJ databases">
        <title>Key roles for freshwater Actinobacteria revealed by deep metagenomic sequencing.</title>
        <authorList>
            <person name="Ghai R."/>
            <person name="Mizuno C.M."/>
            <person name="Picazo A."/>
            <person name="Camacho A."/>
            <person name="Rodriguez-Valera F."/>
        </authorList>
    </citation>
    <scope>NUCLEOTIDE SEQUENCE</scope>
</reference>
<dbReference type="AlphaFoldDB" id="A0A094SN08"/>
<dbReference type="InterPro" id="IPR027417">
    <property type="entry name" value="P-loop_NTPase"/>
</dbReference>